<dbReference type="PROSITE" id="PS50278">
    <property type="entry name" value="PDGF_2"/>
    <property type="match status" value="1"/>
</dbReference>
<name>A0A9W9YCD0_9CNID</name>
<dbReference type="Gene3D" id="2.10.90.10">
    <property type="entry name" value="Cystine-knot cytokines"/>
    <property type="match status" value="1"/>
</dbReference>
<dbReference type="Pfam" id="PF00341">
    <property type="entry name" value="PDGF"/>
    <property type="match status" value="1"/>
</dbReference>
<evidence type="ECO:0000313" key="4">
    <source>
        <dbReference type="Proteomes" id="UP001163046"/>
    </source>
</evidence>
<sequence length="227" mass="24868">MGIPLEDYLIKKILYQASRARVSALSATQYDATDRSLALSDVPEHSSGVNTTALNNNPYMPDEAFCSPRSTAVEIPRSPGVSIFPSYVVMHRCTGSCPSTQDTRHCTVTHRDAIDVLIVEVTSSDYTLQDMKIYDHTACSCDCIKQASECDAQKETWNAGICSCDCIQDGSQCDSLTQRWNANNCECECAIAAQICDDPTKEWDTEICGCPLQEEPAGPLHSSEPTH</sequence>
<organism evidence="3 4">
    <name type="scientific">Desmophyllum pertusum</name>
    <dbReference type="NCBI Taxonomy" id="174260"/>
    <lineage>
        <taxon>Eukaryota</taxon>
        <taxon>Metazoa</taxon>
        <taxon>Cnidaria</taxon>
        <taxon>Anthozoa</taxon>
        <taxon>Hexacorallia</taxon>
        <taxon>Scleractinia</taxon>
        <taxon>Caryophylliina</taxon>
        <taxon>Caryophylliidae</taxon>
        <taxon>Desmophyllum</taxon>
    </lineage>
</organism>
<dbReference type="Proteomes" id="UP001163046">
    <property type="component" value="Unassembled WGS sequence"/>
</dbReference>
<dbReference type="EMBL" id="MU827787">
    <property type="protein sequence ID" value="KAJ7333180.1"/>
    <property type="molecule type" value="Genomic_DNA"/>
</dbReference>
<feature type="domain" description="Platelet-derived growth factor (PDGF) family profile" evidence="2">
    <location>
        <begin position="64"/>
        <end position="146"/>
    </location>
</feature>
<gene>
    <name evidence="3" type="ORF">OS493_018356</name>
</gene>
<keyword evidence="1" id="KW-0339">Growth factor</keyword>
<dbReference type="InterPro" id="IPR000072">
    <property type="entry name" value="PDGF/VEGF_dom"/>
</dbReference>
<evidence type="ECO:0000259" key="2">
    <source>
        <dbReference type="PROSITE" id="PS50278"/>
    </source>
</evidence>
<protein>
    <recommendedName>
        <fullName evidence="2">Platelet-derived growth factor (PDGF) family profile domain-containing protein</fullName>
    </recommendedName>
</protein>
<dbReference type="GO" id="GO:0008083">
    <property type="term" value="F:growth factor activity"/>
    <property type="evidence" value="ECO:0007669"/>
    <property type="project" value="UniProtKB-KW"/>
</dbReference>
<dbReference type="SUPFAM" id="SSF57501">
    <property type="entry name" value="Cystine-knot cytokines"/>
    <property type="match status" value="1"/>
</dbReference>
<keyword evidence="4" id="KW-1185">Reference proteome</keyword>
<accession>A0A9W9YCD0</accession>
<proteinExistence type="inferred from homology"/>
<evidence type="ECO:0000313" key="3">
    <source>
        <dbReference type="EMBL" id="KAJ7333180.1"/>
    </source>
</evidence>
<dbReference type="SMART" id="SM00141">
    <property type="entry name" value="PDGF"/>
    <property type="match status" value="1"/>
</dbReference>
<dbReference type="GO" id="GO:0016020">
    <property type="term" value="C:membrane"/>
    <property type="evidence" value="ECO:0007669"/>
    <property type="project" value="InterPro"/>
</dbReference>
<dbReference type="OrthoDB" id="5971688at2759"/>
<dbReference type="InterPro" id="IPR029034">
    <property type="entry name" value="Cystine-knot_cytokine"/>
</dbReference>
<comment type="similarity">
    <text evidence="1">Belongs to the PDGF/VEGF growth factor family.</text>
</comment>
<dbReference type="AlphaFoldDB" id="A0A9W9YCD0"/>
<comment type="caution">
    <text evidence="3">The sequence shown here is derived from an EMBL/GenBank/DDBJ whole genome shotgun (WGS) entry which is preliminary data.</text>
</comment>
<reference evidence="3" key="1">
    <citation type="submission" date="2023-01" db="EMBL/GenBank/DDBJ databases">
        <title>Genome assembly of the deep-sea coral Lophelia pertusa.</title>
        <authorList>
            <person name="Herrera S."/>
            <person name="Cordes E."/>
        </authorList>
    </citation>
    <scope>NUCLEOTIDE SEQUENCE</scope>
    <source>
        <strain evidence="3">USNM1676648</strain>
        <tissue evidence="3">Polyp</tissue>
    </source>
</reference>
<evidence type="ECO:0000256" key="1">
    <source>
        <dbReference type="RuleBase" id="RU003818"/>
    </source>
</evidence>